<dbReference type="InterPro" id="IPR004392">
    <property type="entry name" value="Hyd_mat_HypB"/>
</dbReference>
<gene>
    <name evidence="9" type="primary">hypB</name>
    <name evidence="9" type="ORF">INF35_00475</name>
</gene>
<evidence type="ECO:0000313" key="10">
    <source>
        <dbReference type="Proteomes" id="UP000768567"/>
    </source>
</evidence>
<dbReference type="EMBL" id="JADCKC010000001">
    <property type="protein sequence ID" value="MBE5036282.1"/>
    <property type="molecule type" value="Genomic_DNA"/>
</dbReference>
<keyword evidence="3" id="KW-0479">Metal-binding</keyword>
<keyword evidence="7" id="KW-0342">GTP-binding</keyword>
<keyword evidence="10" id="KW-1185">Reference proteome</keyword>
<keyword evidence="4" id="KW-0547">Nucleotide-binding</keyword>
<evidence type="ECO:0000256" key="2">
    <source>
        <dbReference type="ARBA" id="ARBA00022596"/>
    </source>
</evidence>
<evidence type="ECO:0000256" key="3">
    <source>
        <dbReference type="ARBA" id="ARBA00022723"/>
    </source>
</evidence>
<keyword evidence="6" id="KW-0862">Zinc</keyword>
<comment type="similarity">
    <text evidence="1">Belongs to the SIMIBI class G3E GTPase family. HypB/HupM subfamily.</text>
</comment>
<dbReference type="Pfam" id="PF02492">
    <property type="entry name" value="cobW"/>
    <property type="match status" value="1"/>
</dbReference>
<feature type="domain" description="CobW/HypB/UreG nucleotide-binding" evidence="8">
    <location>
        <begin position="32"/>
        <end position="191"/>
    </location>
</feature>
<evidence type="ECO:0000256" key="4">
    <source>
        <dbReference type="ARBA" id="ARBA00022741"/>
    </source>
</evidence>
<dbReference type="PIRSF" id="PIRSF005624">
    <property type="entry name" value="Ni-bind_GTPase"/>
    <property type="match status" value="1"/>
</dbReference>
<keyword evidence="2" id="KW-0533">Nickel</keyword>
<evidence type="ECO:0000256" key="7">
    <source>
        <dbReference type="ARBA" id="ARBA00023134"/>
    </source>
</evidence>
<dbReference type="RefSeq" id="WP_193499633.1">
    <property type="nucleotide sequence ID" value="NZ_JADCKC010000001.1"/>
</dbReference>
<name>A0ABR9QZX4_9FIRM</name>
<dbReference type="Proteomes" id="UP000768567">
    <property type="component" value="Unassembled WGS sequence"/>
</dbReference>
<organism evidence="9 10">
    <name type="scientific">Gemmiger gallinarum</name>
    <dbReference type="NCBI Taxonomy" id="2779354"/>
    <lineage>
        <taxon>Bacteria</taxon>
        <taxon>Bacillati</taxon>
        <taxon>Bacillota</taxon>
        <taxon>Clostridia</taxon>
        <taxon>Eubacteriales</taxon>
        <taxon>Gemmiger</taxon>
    </lineage>
</organism>
<proteinExistence type="inferred from homology"/>
<reference evidence="9 10" key="1">
    <citation type="submission" date="2020-10" db="EMBL/GenBank/DDBJ databases">
        <title>ChiBAC.</title>
        <authorList>
            <person name="Zenner C."/>
            <person name="Hitch T.C.A."/>
            <person name="Clavel T."/>
        </authorList>
    </citation>
    <scope>NUCLEOTIDE SEQUENCE [LARGE SCALE GENOMIC DNA]</scope>
    <source>
        <strain evidence="9 10">DSM 109015</strain>
    </source>
</reference>
<evidence type="ECO:0000256" key="1">
    <source>
        <dbReference type="ARBA" id="ARBA00006211"/>
    </source>
</evidence>
<evidence type="ECO:0000313" key="9">
    <source>
        <dbReference type="EMBL" id="MBE5036282.1"/>
    </source>
</evidence>
<accession>A0ABR9QZX4</accession>
<comment type="caution">
    <text evidence="9">The sequence shown here is derived from an EMBL/GenBank/DDBJ whole genome shotgun (WGS) entry which is preliminary data.</text>
</comment>
<dbReference type="PANTHER" id="PTHR30134:SF2">
    <property type="entry name" value="HYDROGENASE MATURATION FACTOR HYPB"/>
    <property type="match status" value="1"/>
</dbReference>
<keyword evidence="5" id="KW-0378">Hydrolase</keyword>
<evidence type="ECO:0000256" key="6">
    <source>
        <dbReference type="ARBA" id="ARBA00022833"/>
    </source>
</evidence>
<dbReference type="NCBIfam" id="TIGR00073">
    <property type="entry name" value="hypB"/>
    <property type="match status" value="1"/>
</dbReference>
<dbReference type="Gene3D" id="3.40.50.300">
    <property type="entry name" value="P-loop containing nucleotide triphosphate hydrolases"/>
    <property type="match status" value="1"/>
</dbReference>
<dbReference type="PANTHER" id="PTHR30134">
    <property type="entry name" value="HYDROGENASE PROTEIN ASSEMBLY PROTEIN, NICKEL CHAPERONE"/>
    <property type="match status" value="1"/>
</dbReference>
<dbReference type="InterPro" id="IPR003495">
    <property type="entry name" value="CobW/HypB/UreG_nucleotide-bd"/>
</dbReference>
<sequence length="218" mass="23999">MEIKVLHQVMEWNEDVSAQVRQVLRGKKVCMINVMGSPGAGKTTLITSMIQRLRDEFAIGVIEGDITGQIDAEKIAALNIPAVQLNTDGACHIEAMSIQHILPQFDLDHLDVLFVENIGNLVCPAEFNIGEDFRLTVLSVPEGDDKVAKYPLMFTDTDCLAVNKGDMLPYFEFDLDRVRADYRGVNPEGPMFVVSSRTGEGLDELAAHLAARIRAALA</sequence>
<dbReference type="SUPFAM" id="SSF52540">
    <property type="entry name" value="P-loop containing nucleoside triphosphate hydrolases"/>
    <property type="match status" value="1"/>
</dbReference>
<dbReference type="InterPro" id="IPR027417">
    <property type="entry name" value="P-loop_NTPase"/>
</dbReference>
<protein>
    <submittedName>
        <fullName evidence="9">Hydrogenase nickel incorporation protein HypB</fullName>
    </submittedName>
</protein>
<evidence type="ECO:0000256" key="5">
    <source>
        <dbReference type="ARBA" id="ARBA00022801"/>
    </source>
</evidence>
<evidence type="ECO:0000259" key="8">
    <source>
        <dbReference type="Pfam" id="PF02492"/>
    </source>
</evidence>